<dbReference type="EMBL" id="SLWS01000004">
    <property type="protein sequence ID" value="TCO59475.1"/>
    <property type="molecule type" value="Genomic_DNA"/>
</dbReference>
<dbReference type="AlphaFoldDB" id="A0A4R2JZC2"/>
<reference evidence="1 2" key="1">
    <citation type="submission" date="2019-03" db="EMBL/GenBank/DDBJ databases">
        <title>Genomic Encyclopedia of Type Strains, Phase IV (KMG-IV): sequencing the most valuable type-strain genomes for metagenomic binning, comparative biology and taxonomic classification.</title>
        <authorList>
            <person name="Goeker M."/>
        </authorList>
    </citation>
    <scope>NUCLEOTIDE SEQUENCE [LARGE SCALE GENOMIC DNA]</scope>
    <source>
        <strain evidence="1 2">DSM 45934</strain>
    </source>
</reference>
<gene>
    <name evidence="1" type="ORF">EV192_104317</name>
</gene>
<evidence type="ECO:0000313" key="2">
    <source>
        <dbReference type="Proteomes" id="UP000295680"/>
    </source>
</evidence>
<organism evidence="1 2">
    <name type="scientific">Actinocrispum wychmicini</name>
    <dbReference type="NCBI Taxonomy" id="1213861"/>
    <lineage>
        <taxon>Bacteria</taxon>
        <taxon>Bacillati</taxon>
        <taxon>Actinomycetota</taxon>
        <taxon>Actinomycetes</taxon>
        <taxon>Pseudonocardiales</taxon>
        <taxon>Pseudonocardiaceae</taxon>
        <taxon>Actinocrispum</taxon>
    </lineage>
</organism>
<dbReference type="Proteomes" id="UP000295680">
    <property type="component" value="Unassembled WGS sequence"/>
</dbReference>
<accession>A0A4R2JZC2</accession>
<evidence type="ECO:0000313" key="1">
    <source>
        <dbReference type="EMBL" id="TCO59475.1"/>
    </source>
</evidence>
<sequence length="180" mass="18803">MLSRVKGLGASSPLRSQVGAAMVLALLGQGGKAWLDQPGAIAELIGIADEHPPALPFWPQGRAAAESTLRMAASFKQGDLPDPDQLSAAVSALQPGFLSPEALSALQDACSFARAGFEGRESAIGRAGFDLSHLDLPGTDSVSQRQALEIMREVHSLKAARVRGDEAGARELTARILARP</sequence>
<keyword evidence="2" id="KW-1185">Reference proteome</keyword>
<comment type="caution">
    <text evidence="1">The sequence shown here is derived from an EMBL/GenBank/DDBJ whole genome shotgun (WGS) entry which is preliminary data.</text>
</comment>
<name>A0A4R2JZC2_9PSEU</name>
<protein>
    <submittedName>
        <fullName evidence="1">Uncharacterized protein</fullName>
    </submittedName>
</protein>
<proteinExistence type="predicted"/>